<comment type="caution">
    <text evidence="1">The sequence shown here is derived from an EMBL/GenBank/DDBJ whole genome shotgun (WGS) entry which is preliminary data.</text>
</comment>
<accession>A0A9Q5QZP1</accession>
<organism evidence="1 2">
    <name type="scientific">Cylindrospermopsis raciborskii CENA302</name>
    <dbReference type="NCBI Taxonomy" id="1170768"/>
    <lineage>
        <taxon>Bacteria</taxon>
        <taxon>Bacillati</taxon>
        <taxon>Cyanobacteriota</taxon>
        <taxon>Cyanophyceae</taxon>
        <taxon>Nostocales</taxon>
        <taxon>Aphanizomenonaceae</taxon>
        <taxon>Cylindrospermopsis</taxon>
    </lineage>
</organism>
<dbReference type="RefSeq" id="WP_009342985.1">
    <property type="nucleotide sequence ID" value="NZ_MTPU01000001.1"/>
</dbReference>
<gene>
    <name evidence="1" type="ORF">CENA302_00035</name>
</gene>
<dbReference type="Proteomes" id="UP000190056">
    <property type="component" value="Unassembled WGS sequence"/>
</dbReference>
<sequence>MTWKDLSLDKIAHSLVCEYRNEDRETVNQVHKMRATVPYGLERFWGEQLRLEGEKSKYWRATWNELVEIMQQADITVPDTPEGLWDSAIFPLEYRKVTLVILTQLCDCMVWWTQRYKPTRGDSRNGDE</sequence>
<proteinExistence type="predicted"/>
<protein>
    <submittedName>
        <fullName evidence="1">Uncharacterized protein</fullName>
    </submittedName>
</protein>
<evidence type="ECO:0000313" key="2">
    <source>
        <dbReference type="Proteomes" id="UP000190056"/>
    </source>
</evidence>
<evidence type="ECO:0000313" key="1">
    <source>
        <dbReference type="EMBL" id="OPH11403.1"/>
    </source>
</evidence>
<dbReference type="EMBL" id="MTPU01000001">
    <property type="protein sequence ID" value="OPH11403.1"/>
    <property type="molecule type" value="Genomic_DNA"/>
</dbReference>
<reference evidence="1 2" key="1">
    <citation type="submission" date="2017-01" db="EMBL/GenBank/DDBJ databases">
        <authorList>
            <person name="Abreu V.A."/>
            <person name="Popin R.V."/>
            <person name="Rigonato J."/>
            <person name="Andreote A.P."/>
            <person name="Schaker P.C."/>
            <person name="Hoff-Risseti C."/>
            <person name="Alvarenga D.O."/>
            <person name="Varani A.M."/>
            <person name="Fiore M.F."/>
        </authorList>
    </citation>
    <scope>NUCLEOTIDE SEQUENCE [LARGE SCALE GENOMIC DNA]</scope>
    <source>
        <strain evidence="1 2">CENA302</strain>
    </source>
</reference>
<dbReference type="AlphaFoldDB" id="A0A9Q5QZP1"/>
<name>A0A9Q5QZP1_9CYAN</name>